<dbReference type="Proteomes" id="UP001341840">
    <property type="component" value="Unassembled WGS sequence"/>
</dbReference>
<proteinExistence type="predicted"/>
<dbReference type="InterPro" id="IPR027417">
    <property type="entry name" value="P-loop_NTPase"/>
</dbReference>
<feature type="non-terminal residue" evidence="1">
    <location>
        <position position="222"/>
    </location>
</feature>
<dbReference type="Gene3D" id="1.10.8.430">
    <property type="entry name" value="Helical domain of apoptotic protease-activating factors"/>
    <property type="match status" value="1"/>
</dbReference>
<gene>
    <name evidence="1" type="ORF">PIB30_094373</name>
</gene>
<evidence type="ECO:0000313" key="1">
    <source>
        <dbReference type="EMBL" id="MED6177078.1"/>
    </source>
</evidence>
<dbReference type="EMBL" id="JASCZI010153114">
    <property type="protein sequence ID" value="MED6177078.1"/>
    <property type="molecule type" value="Genomic_DNA"/>
</dbReference>
<sequence length="222" mass="25464">DSLSSTRRSYVFGKQGTPIHIQSIRSNDMCDVYISSGLQQLDSFTSDLFHALILEGVNVLRSCRPYTNDLILSRPIEGCRVSIIVFTIDYASSGVNHIYTMKEMDYNECVELFSWRVFKKVTPERSFSRLIDYAIEYSDGLPFALVAIGSVLFESIEEWESVLQRLERFPLQDVWHILKESIDSLGYNEQGIFREIAYLGHLLNGMDRNDICQILKDAGHMV</sequence>
<dbReference type="InterPro" id="IPR044974">
    <property type="entry name" value="Disease_R_plants"/>
</dbReference>
<dbReference type="InterPro" id="IPR042197">
    <property type="entry name" value="Apaf_helical"/>
</dbReference>
<reference evidence="1 2" key="1">
    <citation type="journal article" date="2023" name="Plants (Basel)">
        <title>Bridging the Gap: Combining Genomics and Transcriptomics Approaches to Understand Stylosanthes scabra, an Orphan Legume from the Brazilian Caatinga.</title>
        <authorList>
            <person name="Ferreira-Neto J.R.C."/>
            <person name="da Silva M.D."/>
            <person name="Binneck E."/>
            <person name="de Melo N.F."/>
            <person name="da Silva R.H."/>
            <person name="de Melo A.L.T.M."/>
            <person name="Pandolfi V."/>
            <person name="Bustamante F.O."/>
            <person name="Brasileiro-Vidal A.C."/>
            <person name="Benko-Iseppon A.M."/>
        </authorList>
    </citation>
    <scope>NUCLEOTIDE SEQUENCE [LARGE SCALE GENOMIC DNA]</scope>
    <source>
        <tissue evidence="1">Leaves</tissue>
    </source>
</reference>
<evidence type="ECO:0000313" key="2">
    <source>
        <dbReference type="Proteomes" id="UP001341840"/>
    </source>
</evidence>
<dbReference type="PANTHER" id="PTHR11017">
    <property type="entry name" value="LEUCINE-RICH REPEAT-CONTAINING PROTEIN"/>
    <property type="match status" value="1"/>
</dbReference>
<accession>A0ABU6VZ66</accession>
<keyword evidence="2" id="KW-1185">Reference proteome</keyword>
<protein>
    <submittedName>
        <fullName evidence="1">Uncharacterized protein</fullName>
    </submittedName>
</protein>
<comment type="caution">
    <text evidence="1">The sequence shown here is derived from an EMBL/GenBank/DDBJ whole genome shotgun (WGS) entry which is preliminary data.</text>
</comment>
<feature type="non-terminal residue" evidence="1">
    <location>
        <position position="1"/>
    </location>
</feature>
<dbReference type="PANTHER" id="PTHR11017:SF271">
    <property type="entry name" value="DISEASE RESISTANCE PROTEIN (TIR-NBS-LRR CLASS) FAMILY"/>
    <property type="match status" value="1"/>
</dbReference>
<name>A0ABU6VZ66_9FABA</name>
<dbReference type="SUPFAM" id="SSF52540">
    <property type="entry name" value="P-loop containing nucleoside triphosphate hydrolases"/>
    <property type="match status" value="1"/>
</dbReference>
<organism evidence="1 2">
    <name type="scientific">Stylosanthes scabra</name>
    <dbReference type="NCBI Taxonomy" id="79078"/>
    <lineage>
        <taxon>Eukaryota</taxon>
        <taxon>Viridiplantae</taxon>
        <taxon>Streptophyta</taxon>
        <taxon>Embryophyta</taxon>
        <taxon>Tracheophyta</taxon>
        <taxon>Spermatophyta</taxon>
        <taxon>Magnoliopsida</taxon>
        <taxon>eudicotyledons</taxon>
        <taxon>Gunneridae</taxon>
        <taxon>Pentapetalae</taxon>
        <taxon>rosids</taxon>
        <taxon>fabids</taxon>
        <taxon>Fabales</taxon>
        <taxon>Fabaceae</taxon>
        <taxon>Papilionoideae</taxon>
        <taxon>50 kb inversion clade</taxon>
        <taxon>dalbergioids sensu lato</taxon>
        <taxon>Dalbergieae</taxon>
        <taxon>Pterocarpus clade</taxon>
        <taxon>Stylosanthes</taxon>
    </lineage>
</organism>